<dbReference type="Gene3D" id="3.40.50.2300">
    <property type="match status" value="2"/>
</dbReference>
<comment type="caution">
    <text evidence="5">The sequence shown here is derived from an EMBL/GenBank/DDBJ whole genome shotgun (WGS) entry which is preliminary data.</text>
</comment>
<dbReference type="CDD" id="cd06286">
    <property type="entry name" value="PBP1_CcpB-like"/>
    <property type="match status" value="1"/>
</dbReference>
<dbReference type="Pfam" id="PF00532">
    <property type="entry name" value="Peripla_BP_1"/>
    <property type="match status" value="1"/>
</dbReference>
<feature type="domain" description="HTH lacI-type" evidence="4">
    <location>
        <begin position="2"/>
        <end position="56"/>
    </location>
</feature>
<reference evidence="5 6" key="1">
    <citation type="submission" date="2018-07" db="EMBL/GenBank/DDBJ databases">
        <title>Lottiidibacillus patelloidae gen. nov., sp. nov., isolated from the intestinal tract of a marine limpet and the reclassification of B. taeanensis BH030017T, B. algicola KMM 3737T and B. hwajinpoensis SW-72T as genus Lottiidibacillus.</title>
        <authorList>
            <person name="Liu R."/>
            <person name="Huang Z."/>
        </authorList>
    </citation>
    <scope>NUCLEOTIDE SEQUENCE [LARGE SCALE GENOMIC DNA]</scope>
    <source>
        <strain evidence="5 6">BH030017</strain>
    </source>
</reference>
<dbReference type="InterPro" id="IPR000843">
    <property type="entry name" value="HTH_LacI"/>
</dbReference>
<name>A0A366XZ98_9BACI</name>
<keyword evidence="2" id="KW-0238">DNA-binding</keyword>
<accession>A0A366XZ98</accession>
<gene>
    <name evidence="5" type="ORF">DS031_02490</name>
</gene>
<protein>
    <submittedName>
        <fullName evidence="5">LacI family transcriptional regulator</fullName>
    </submittedName>
</protein>
<dbReference type="Gene3D" id="1.10.260.40">
    <property type="entry name" value="lambda repressor-like DNA-binding domains"/>
    <property type="match status" value="1"/>
</dbReference>
<evidence type="ECO:0000259" key="4">
    <source>
        <dbReference type="PROSITE" id="PS50932"/>
    </source>
</evidence>
<dbReference type="CDD" id="cd01392">
    <property type="entry name" value="HTH_LacI"/>
    <property type="match status" value="1"/>
</dbReference>
<dbReference type="Proteomes" id="UP000253314">
    <property type="component" value="Unassembled WGS sequence"/>
</dbReference>
<dbReference type="GO" id="GO:0000976">
    <property type="term" value="F:transcription cis-regulatory region binding"/>
    <property type="evidence" value="ECO:0007669"/>
    <property type="project" value="TreeGrafter"/>
</dbReference>
<evidence type="ECO:0000256" key="2">
    <source>
        <dbReference type="ARBA" id="ARBA00023125"/>
    </source>
</evidence>
<keyword evidence="1" id="KW-0805">Transcription regulation</keyword>
<dbReference type="PANTHER" id="PTHR30146">
    <property type="entry name" value="LACI-RELATED TRANSCRIPTIONAL REPRESSOR"/>
    <property type="match status" value="1"/>
</dbReference>
<dbReference type="SMART" id="SM00354">
    <property type="entry name" value="HTH_LACI"/>
    <property type="match status" value="1"/>
</dbReference>
<evidence type="ECO:0000256" key="1">
    <source>
        <dbReference type="ARBA" id="ARBA00023015"/>
    </source>
</evidence>
<dbReference type="PANTHER" id="PTHR30146:SF136">
    <property type="entry name" value="NTD BIOSYNTHESIS OPERON REGULATOR NTDR"/>
    <property type="match status" value="1"/>
</dbReference>
<organism evidence="5 6">
    <name type="scientific">Bacillus taeanensis</name>
    <dbReference type="NCBI Taxonomy" id="273032"/>
    <lineage>
        <taxon>Bacteria</taxon>
        <taxon>Bacillati</taxon>
        <taxon>Bacillota</taxon>
        <taxon>Bacilli</taxon>
        <taxon>Bacillales</taxon>
        <taxon>Bacillaceae</taxon>
        <taxon>Bacillus</taxon>
    </lineage>
</organism>
<proteinExistence type="predicted"/>
<dbReference type="InterPro" id="IPR028082">
    <property type="entry name" value="Peripla_BP_I"/>
</dbReference>
<dbReference type="SUPFAM" id="SSF47413">
    <property type="entry name" value="lambda repressor-like DNA-binding domains"/>
    <property type="match status" value="1"/>
</dbReference>
<dbReference type="PROSITE" id="PS50932">
    <property type="entry name" value="HTH_LACI_2"/>
    <property type="match status" value="1"/>
</dbReference>
<evidence type="ECO:0000256" key="3">
    <source>
        <dbReference type="ARBA" id="ARBA00023163"/>
    </source>
</evidence>
<dbReference type="InterPro" id="IPR010982">
    <property type="entry name" value="Lambda_DNA-bd_dom_sf"/>
</dbReference>
<dbReference type="InterPro" id="IPR001761">
    <property type="entry name" value="Peripla_BP/Lac1_sug-bd_dom"/>
</dbReference>
<dbReference type="SUPFAM" id="SSF53822">
    <property type="entry name" value="Periplasmic binding protein-like I"/>
    <property type="match status" value="1"/>
</dbReference>
<dbReference type="RefSeq" id="WP_113804366.1">
    <property type="nucleotide sequence ID" value="NZ_QOCW01000002.1"/>
</dbReference>
<dbReference type="OrthoDB" id="9798934at2"/>
<dbReference type="EMBL" id="QOCW01000002">
    <property type="protein sequence ID" value="RBW70888.1"/>
    <property type="molecule type" value="Genomic_DNA"/>
</dbReference>
<evidence type="ECO:0000313" key="5">
    <source>
        <dbReference type="EMBL" id="RBW70888.1"/>
    </source>
</evidence>
<keyword evidence="6" id="KW-1185">Reference proteome</keyword>
<dbReference type="GO" id="GO:0003700">
    <property type="term" value="F:DNA-binding transcription factor activity"/>
    <property type="evidence" value="ECO:0007669"/>
    <property type="project" value="TreeGrafter"/>
</dbReference>
<sequence length="330" mass="37456">MVTIADVAKLAGLSRATVSRVINDYPYVAEEKKQRVIEAMNELGYSPNSSAQRLRTQKTNTIAVLVPRLVNPFFAYLVEGIEFIAMENDLQLLICQTKSDKDKEIKFLNLLKTKQVDGLIMTSIENEWEVVQSYLQYGPILLCNEYHPKAEVPMIGLNQEHGSYLGTRHLIERGHKKIAFCFGGTNSSLGEDREKGYLRALQEFGLKSKDEWYYYKDYSIEDGKKALRKFMSLKERPTAVFTGSDEMAAGMLQEAKKYGLEIPRDLALLGFDDQPIASLLDPALTTIHQPAVEIGKKAMNVMSDMLQKKVSWQTKQLYELPIELIVREST</sequence>
<evidence type="ECO:0000313" key="6">
    <source>
        <dbReference type="Proteomes" id="UP000253314"/>
    </source>
</evidence>
<dbReference type="Pfam" id="PF00356">
    <property type="entry name" value="LacI"/>
    <property type="match status" value="1"/>
</dbReference>
<dbReference type="AlphaFoldDB" id="A0A366XZ98"/>
<dbReference type="PRINTS" id="PR00036">
    <property type="entry name" value="HTHLACI"/>
</dbReference>
<keyword evidence="3" id="KW-0804">Transcription</keyword>